<keyword evidence="3" id="KW-0645">Protease</keyword>
<dbReference type="GO" id="GO:0004252">
    <property type="term" value="F:serine-type endopeptidase activity"/>
    <property type="evidence" value="ECO:0007669"/>
    <property type="project" value="InterPro"/>
</dbReference>
<name>A0A9D2BRD2_9BACT</name>
<dbReference type="InterPro" id="IPR000223">
    <property type="entry name" value="Pept_S26A_signal_pept_1"/>
</dbReference>
<dbReference type="SUPFAM" id="SSF51306">
    <property type="entry name" value="LexA/Signal peptidase"/>
    <property type="match status" value="1"/>
</dbReference>
<dbReference type="NCBIfam" id="TIGR02227">
    <property type="entry name" value="sigpep_I_bact"/>
    <property type="match status" value="1"/>
</dbReference>
<dbReference type="Pfam" id="PF10502">
    <property type="entry name" value="Peptidase_S26"/>
    <property type="match status" value="2"/>
</dbReference>
<dbReference type="CDD" id="cd06530">
    <property type="entry name" value="S26_SPase_I"/>
    <property type="match status" value="2"/>
</dbReference>
<keyword evidence="3 5" id="KW-0378">Hydrolase</keyword>
<dbReference type="AlphaFoldDB" id="A0A9D2BRD2"/>
<comment type="caution">
    <text evidence="5">The sequence shown here is derived from an EMBL/GenBank/DDBJ whole genome shotgun (WGS) entry which is preliminary data.</text>
</comment>
<organism evidence="5 6">
    <name type="scientific">Candidatus Parabacteroides intestinigallinarum</name>
    <dbReference type="NCBI Taxonomy" id="2838722"/>
    <lineage>
        <taxon>Bacteria</taxon>
        <taxon>Pseudomonadati</taxon>
        <taxon>Bacteroidota</taxon>
        <taxon>Bacteroidia</taxon>
        <taxon>Bacteroidales</taxon>
        <taxon>Tannerellaceae</taxon>
        <taxon>Parabacteroides</taxon>
    </lineage>
</organism>
<dbReference type="PRINTS" id="PR00727">
    <property type="entry name" value="LEADERPTASE"/>
</dbReference>
<dbReference type="GO" id="GO:0016020">
    <property type="term" value="C:membrane"/>
    <property type="evidence" value="ECO:0007669"/>
    <property type="project" value="UniProtKB-SubCell"/>
</dbReference>
<proteinExistence type="inferred from homology"/>
<evidence type="ECO:0000313" key="6">
    <source>
        <dbReference type="Proteomes" id="UP000823847"/>
    </source>
</evidence>
<evidence type="ECO:0000256" key="3">
    <source>
        <dbReference type="RuleBase" id="RU362042"/>
    </source>
</evidence>
<dbReference type="EMBL" id="DXEN01000077">
    <property type="protein sequence ID" value="HIX87011.1"/>
    <property type="molecule type" value="Genomic_DNA"/>
</dbReference>
<evidence type="ECO:0000259" key="4">
    <source>
        <dbReference type="Pfam" id="PF10502"/>
    </source>
</evidence>
<dbReference type="InterPro" id="IPR036286">
    <property type="entry name" value="LexA/Signal_pep-like_sf"/>
</dbReference>
<accession>A0A9D2BRD2</accession>
<feature type="transmembrane region" description="Helical" evidence="3">
    <location>
        <begin position="9"/>
        <end position="30"/>
    </location>
</feature>
<dbReference type="InterPro" id="IPR019533">
    <property type="entry name" value="Peptidase_S26"/>
</dbReference>
<dbReference type="EC" id="3.4.21.89" evidence="3"/>
<keyword evidence="3" id="KW-1133">Transmembrane helix</keyword>
<dbReference type="GO" id="GO:0009003">
    <property type="term" value="F:signal peptidase activity"/>
    <property type="evidence" value="ECO:0007669"/>
    <property type="project" value="UniProtKB-EC"/>
</dbReference>
<keyword evidence="3" id="KW-0472">Membrane</keyword>
<gene>
    <name evidence="5" type="primary">lepB</name>
    <name evidence="5" type="ORF">H9848_10475</name>
</gene>
<dbReference type="PANTHER" id="PTHR43390">
    <property type="entry name" value="SIGNAL PEPTIDASE I"/>
    <property type="match status" value="1"/>
</dbReference>
<sequence length="286" mass="32437">MAIRKFSILVIRGLVAGACVVGIVILIRLFGVESFQISTNAMAETLRKGDRILVDKLMGGRTPGRNRVVLFTSPLAKDSTDAPLFISRCIGMPGDTILVDESGYTINGRKIPRSPQSLSTYFATTGTYETLEASARKLNITPRDLQPGRFGYTFTLTAFEEYQLREELSDAENQHFVSERIREYRLIVPKKGRAYPLDAAALTACKEIILDETDGKARFRNGKLYIDGRETNFFFFRQDYYWMLSDNADEAIDSRHLGLIPADHIVGEARFRWYSPDKRRIFKPVN</sequence>
<comment type="subcellular location">
    <subcellularLocation>
        <location evidence="3">Membrane</location>
        <topology evidence="3">Single-pass type II membrane protein</topology>
    </subcellularLocation>
</comment>
<dbReference type="PANTHER" id="PTHR43390:SF1">
    <property type="entry name" value="CHLOROPLAST PROCESSING PEPTIDASE"/>
    <property type="match status" value="1"/>
</dbReference>
<protein>
    <recommendedName>
        <fullName evidence="2 3">Signal peptidase I</fullName>
        <ecNumber evidence="3">3.4.21.89</ecNumber>
    </recommendedName>
</protein>
<comment type="catalytic activity">
    <reaction evidence="3">
        <text>Cleavage of hydrophobic, N-terminal signal or leader sequences from secreted and periplasmic proteins.</text>
        <dbReference type="EC" id="3.4.21.89"/>
    </reaction>
</comment>
<evidence type="ECO:0000256" key="2">
    <source>
        <dbReference type="ARBA" id="ARBA00019232"/>
    </source>
</evidence>
<feature type="domain" description="Peptidase S26" evidence="4">
    <location>
        <begin position="238"/>
        <end position="274"/>
    </location>
</feature>
<dbReference type="Proteomes" id="UP000823847">
    <property type="component" value="Unassembled WGS sequence"/>
</dbReference>
<feature type="domain" description="Peptidase S26" evidence="4">
    <location>
        <begin position="16"/>
        <end position="119"/>
    </location>
</feature>
<reference evidence="5" key="1">
    <citation type="journal article" date="2021" name="PeerJ">
        <title>Extensive microbial diversity within the chicken gut microbiome revealed by metagenomics and culture.</title>
        <authorList>
            <person name="Gilroy R."/>
            <person name="Ravi A."/>
            <person name="Getino M."/>
            <person name="Pursley I."/>
            <person name="Horton D.L."/>
            <person name="Alikhan N.F."/>
            <person name="Baker D."/>
            <person name="Gharbi K."/>
            <person name="Hall N."/>
            <person name="Watson M."/>
            <person name="Adriaenssens E.M."/>
            <person name="Foster-Nyarko E."/>
            <person name="Jarju S."/>
            <person name="Secka A."/>
            <person name="Antonio M."/>
            <person name="Oren A."/>
            <person name="Chaudhuri R.R."/>
            <person name="La Ragione R."/>
            <person name="Hildebrand F."/>
            <person name="Pallen M.J."/>
        </authorList>
    </citation>
    <scope>NUCLEOTIDE SEQUENCE</scope>
    <source>
        <strain evidence="5">ChiHecec2B26-12326</strain>
    </source>
</reference>
<evidence type="ECO:0000256" key="1">
    <source>
        <dbReference type="ARBA" id="ARBA00009370"/>
    </source>
</evidence>
<keyword evidence="3" id="KW-0812">Transmembrane</keyword>
<evidence type="ECO:0000313" key="5">
    <source>
        <dbReference type="EMBL" id="HIX87011.1"/>
    </source>
</evidence>
<dbReference type="Gene3D" id="2.10.109.10">
    <property type="entry name" value="Umud Fragment, subunit A"/>
    <property type="match status" value="1"/>
</dbReference>
<dbReference type="GO" id="GO:0006465">
    <property type="term" value="P:signal peptide processing"/>
    <property type="evidence" value="ECO:0007669"/>
    <property type="project" value="InterPro"/>
</dbReference>
<comment type="similarity">
    <text evidence="1 3">Belongs to the peptidase S26 family.</text>
</comment>
<reference evidence="5" key="2">
    <citation type="submission" date="2021-04" db="EMBL/GenBank/DDBJ databases">
        <authorList>
            <person name="Gilroy R."/>
        </authorList>
    </citation>
    <scope>NUCLEOTIDE SEQUENCE</scope>
    <source>
        <strain evidence="5">ChiHecec2B26-12326</strain>
    </source>
</reference>